<feature type="domain" description="N-acetyltransferase" evidence="2">
    <location>
        <begin position="1"/>
        <end position="152"/>
    </location>
</feature>
<evidence type="ECO:0000313" key="4">
    <source>
        <dbReference type="Proteomes" id="UP000187059"/>
    </source>
</evidence>
<dbReference type="STRING" id="1250539.Ga0080574_TMP2668"/>
<protein>
    <submittedName>
        <fullName evidence="3">Acetyltransferase, ribosomal protein N-acetylase</fullName>
    </submittedName>
</protein>
<dbReference type="EMBL" id="CP015093">
    <property type="protein sequence ID" value="APZ53002.1"/>
    <property type="molecule type" value="Genomic_DNA"/>
</dbReference>
<keyword evidence="3" id="KW-0687">Ribonucleoprotein</keyword>
<dbReference type="GO" id="GO:0016747">
    <property type="term" value="F:acyltransferase activity, transferring groups other than amino-acyl groups"/>
    <property type="evidence" value="ECO:0007669"/>
    <property type="project" value="InterPro"/>
</dbReference>
<dbReference type="Proteomes" id="UP000187059">
    <property type="component" value="Chromosome"/>
</dbReference>
<dbReference type="GO" id="GO:0005840">
    <property type="term" value="C:ribosome"/>
    <property type="evidence" value="ECO:0007669"/>
    <property type="project" value="UniProtKB-KW"/>
</dbReference>
<keyword evidence="4" id="KW-1185">Reference proteome</keyword>
<dbReference type="Gene3D" id="3.40.630.30">
    <property type="match status" value="1"/>
</dbReference>
<proteinExistence type="predicted"/>
<dbReference type="InterPro" id="IPR000182">
    <property type="entry name" value="GNAT_dom"/>
</dbReference>
<dbReference type="InterPro" id="IPR051531">
    <property type="entry name" value="N-acetyltransferase"/>
</dbReference>
<gene>
    <name evidence="3" type="ORF">Ga0080574_TMP2668</name>
</gene>
<feature type="region of interest" description="Disordered" evidence="1">
    <location>
        <begin position="130"/>
        <end position="161"/>
    </location>
</feature>
<evidence type="ECO:0000259" key="2">
    <source>
        <dbReference type="PROSITE" id="PS51186"/>
    </source>
</evidence>
<dbReference type="PROSITE" id="PS51186">
    <property type="entry name" value="GNAT"/>
    <property type="match status" value="1"/>
</dbReference>
<evidence type="ECO:0000313" key="3">
    <source>
        <dbReference type="EMBL" id="APZ53002.1"/>
    </source>
</evidence>
<evidence type="ECO:0000256" key="1">
    <source>
        <dbReference type="SAM" id="MobiDB-lite"/>
    </source>
</evidence>
<dbReference type="SUPFAM" id="SSF55729">
    <property type="entry name" value="Acyl-CoA N-acyltransferases (Nat)"/>
    <property type="match status" value="1"/>
</dbReference>
<reference evidence="3 4" key="1">
    <citation type="submission" date="2016-04" db="EMBL/GenBank/DDBJ databases">
        <title>Deep-sea bacteria in the southern Pacific.</title>
        <authorList>
            <person name="Tang K."/>
        </authorList>
    </citation>
    <scope>NUCLEOTIDE SEQUENCE [LARGE SCALE GENOMIC DNA]</scope>
    <source>
        <strain evidence="3 4">JLT2014</strain>
    </source>
</reference>
<keyword evidence="3" id="KW-0689">Ribosomal protein</keyword>
<dbReference type="Pfam" id="PF13302">
    <property type="entry name" value="Acetyltransf_3"/>
    <property type="match status" value="1"/>
</dbReference>
<keyword evidence="3" id="KW-0808">Transferase</keyword>
<dbReference type="PANTHER" id="PTHR43792:SF1">
    <property type="entry name" value="N-ACETYLTRANSFERASE DOMAIN-CONTAINING PROTEIN"/>
    <property type="match status" value="1"/>
</dbReference>
<sequence length="161" mass="17909">MMADLEQLCDLFETDRARYMGGQLPRKEAWRWLASEVGMWDLIGLGSWGIEDKNGSFLGQIGLLRPPHYPETEIGWTLLEHAEGKGYAAEAAGAVLLWAWEQGIETLVSYIDRDNSRSIALAERLGAVHDPDAALPPDEAPEETLVYRHRPDSDGSPEAYA</sequence>
<dbReference type="AlphaFoldDB" id="A0A1P8UUC9"/>
<name>A0A1P8UUC9_9RHOB</name>
<dbReference type="KEGG" id="paby:Ga0080574_TMP2668"/>
<accession>A0A1P8UUC9</accession>
<dbReference type="PANTHER" id="PTHR43792">
    <property type="entry name" value="GNAT FAMILY, PUTATIVE (AFU_ORTHOLOGUE AFUA_3G00765)-RELATED-RELATED"/>
    <property type="match status" value="1"/>
</dbReference>
<dbReference type="InterPro" id="IPR016181">
    <property type="entry name" value="Acyl_CoA_acyltransferase"/>
</dbReference>
<organism evidence="3 4">
    <name type="scientific">Salipiger abyssi</name>
    <dbReference type="NCBI Taxonomy" id="1250539"/>
    <lineage>
        <taxon>Bacteria</taxon>
        <taxon>Pseudomonadati</taxon>
        <taxon>Pseudomonadota</taxon>
        <taxon>Alphaproteobacteria</taxon>
        <taxon>Rhodobacterales</taxon>
        <taxon>Roseobacteraceae</taxon>
        <taxon>Salipiger</taxon>
    </lineage>
</organism>